<name>A0A376B718_9ASCO</name>
<keyword evidence="8" id="KW-0010">Activator</keyword>
<evidence type="ECO:0000256" key="8">
    <source>
        <dbReference type="RuleBase" id="RU364141"/>
    </source>
</evidence>
<reference evidence="11" key="1">
    <citation type="submission" date="2018-06" db="EMBL/GenBank/DDBJ databases">
        <authorList>
            <person name="Guldener U."/>
        </authorList>
    </citation>
    <scope>NUCLEOTIDE SEQUENCE [LARGE SCALE GENOMIC DNA]</scope>
    <source>
        <strain evidence="11">UTAD17</strain>
    </source>
</reference>
<proteinExistence type="inferred from homology"/>
<feature type="region of interest" description="Disordered" evidence="9">
    <location>
        <begin position="249"/>
        <end position="354"/>
    </location>
</feature>
<feature type="region of interest" description="Disordered" evidence="9">
    <location>
        <begin position="1"/>
        <end position="36"/>
    </location>
</feature>
<comment type="similarity">
    <text evidence="2 8">Belongs to the Mediator complex subunit 4 family.</text>
</comment>
<keyword evidence="4 8" id="KW-0805">Transcription regulation</keyword>
<feature type="compositionally biased region" description="Acidic residues" evidence="9">
    <location>
        <begin position="331"/>
        <end position="354"/>
    </location>
</feature>
<dbReference type="InterPro" id="IPR019258">
    <property type="entry name" value="Mediator_Med4"/>
</dbReference>
<protein>
    <recommendedName>
        <fullName evidence="3 8">Mediator of RNA polymerase II transcription subunit 4</fullName>
    </recommendedName>
    <alternativeName>
        <fullName evidence="7 8">Mediator complex subunit 4</fullName>
    </alternativeName>
</protein>
<evidence type="ECO:0000256" key="4">
    <source>
        <dbReference type="ARBA" id="ARBA00023015"/>
    </source>
</evidence>
<sequence length="354" mass="40927">MDAQNVNNTLLTSPSSKNFSHSDNNVNNSTLKSNVPGNTQNMAGVNNINNDADNFGITLLPSNKRNMVTTTAVIDPNINVKNNDIKLPVLYNIVDQYEKNIENFVETVDSFKPSLPLASKIIETDSKLMNQLNEFPKYDQMNKNLMKLNEYETNLQNNIHWILTTLNDCYMKLNRLPMEKQVKIEQKIILKQRENIKTKLLLDYSMKLAKFTKIPPTLNREMIGPSNFIWPGEDSLRRGMLALSSLKEKESIKKKEEEETQHQKQLEQEQEQKENTKTSNGDEENSFIFNGTHKNKENQNDSNRQEEQNIVNKQEDDHLNTQQKNHHPEESGEAEDDEDLDLDLDLDLFNPDEF</sequence>
<feature type="compositionally biased region" description="Basic and acidic residues" evidence="9">
    <location>
        <begin position="294"/>
        <end position="319"/>
    </location>
</feature>
<evidence type="ECO:0000256" key="9">
    <source>
        <dbReference type="SAM" id="MobiDB-lite"/>
    </source>
</evidence>
<dbReference type="AlphaFoldDB" id="A0A376B718"/>
<dbReference type="GO" id="GO:0003712">
    <property type="term" value="F:transcription coregulator activity"/>
    <property type="evidence" value="ECO:0007669"/>
    <property type="project" value="InterPro"/>
</dbReference>
<dbReference type="VEuPathDB" id="FungiDB:SCODWIG_02203"/>
<evidence type="ECO:0000313" key="11">
    <source>
        <dbReference type="Proteomes" id="UP000262825"/>
    </source>
</evidence>
<evidence type="ECO:0000313" key="10">
    <source>
        <dbReference type="EMBL" id="SSD60442.1"/>
    </source>
</evidence>
<evidence type="ECO:0000256" key="7">
    <source>
        <dbReference type="ARBA" id="ARBA00031257"/>
    </source>
</evidence>
<evidence type="ECO:0000256" key="2">
    <source>
        <dbReference type="ARBA" id="ARBA00009626"/>
    </source>
</evidence>
<organism evidence="10 11">
    <name type="scientific">Saccharomycodes ludwigii</name>
    <dbReference type="NCBI Taxonomy" id="36035"/>
    <lineage>
        <taxon>Eukaryota</taxon>
        <taxon>Fungi</taxon>
        <taxon>Dikarya</taxon>
        <taxon>Ascomycota</taxon>
        <taxon>Saccharomycotina</taxon>
        <taxon>Saccharomycetes</taxon>
        <taxon>Saccharomycodales</taxon>
        <taxon>Saccharomycodaceae</taxon>
        <taxon>Saccharomycodes</taxon>
    </lineage>
</organism>
<gene>
    <name evidence="8" type="primary">MED4</name>
    <name evidence="10" type="ORF">SCODWIG_02203</name>
</gene>
<dbReference type="Proteomes" id="UP000262825">
    <property type="component" value="Unassembled WGS sequence"/>
</dbReference>
<accession>A0A376B718</accession>
<comment type="function">
    <text evidence="8">Component of the Mediator complex, a coactivator involved in the regulated transcription of nearly all RNA polymerase II-dependent genes. Mediator functions as a bridge to convey information from gene-specific regulatory proteins to the basal RNA polymerase II transcription machinery. Mediator is recruited to promoters by direct interactions with regulatory proteins and serves as a scaffold for the assembly of a functional preinitiation complex with RNA polymerase II and the general transcription factors.</text>
</comment>
<evidence type="ECO:0000256" key="5">
    <source>
        <dbReference type="ARBA" id="ARBA00023163"/>
    </source>
</evidence>
<dbReference type="OrthoDB" id="1929813at2759"/>
<feature type="compositionally biased region" description="Basic and acidic residues" evidence="9">
    <location>
        <begin position="249"/>
        <end position="276"/>
    </location>
</feature>
<evidence type="ECO:0000256" key="1">
    <source>
        <dbReference type="ARBA" id="ARBA00004123"/>
    </source>
</evidence>
<keyword evidence="11" id="KW-1185">Reference proteome</keyword>
<dbReference type="GO" id="GO:0006357">
    <property type="term" value="P:regulation of transcription by RNA polymerase II"/>
    <property type="evidence" value="ECO:0007669"/>
    <property type="project" value="InterPro"/>
</dbReference>
<dbReference type="Pfam" id="PF10018">
    <property type="entry name" value="Med4"/>
    <property type="match status" value="1"/>
</dbReference>
<comment type="subcellular location">
    <subcellularLocation>
        <location evidence="1 8">Nucleus</location>
    </subcellularLocation>
</comment>
<keyword evidence="6 8" id="KW-0539">Nucleus</keyword>
<evidence type="ECO:0000256" key="6">
    <source>
        <dbReference type="ARBA" id="ARBA00023242"/>
    </source>
</evidence>
<comment type="subunit">
    <text evidence="8">Component of the Mediator complex.</text>
</comment>
<dbReference type="EMBL" id="UFAJ01000354">
    <property type="protein sequence ID" value="SSD60442.1"/>
    <property type="molecule type" value="Genomic_DNA"/>
</dbReference>
<evidence type="ECO:0000256" key="3">
    <source>
        <dbReference type="ARBA" id="ARBA00020629"/>
    </source>
</evidence>
<dbReference type="GO" id="GO:0016592">
    <property type="term" value="C:mediator complex"/>
    <property type="evidence" value="ECO:0007669"/>
    <property type="project" value="InterPro"/>
</dbReference>
<keyword evidence="5 8" id="KW-0804">Transcription</keyword>